<feature type="compositionally biased region" description="Low complexity" evidence="2">
    <location>
        <begin position="887"/>
        <end position="912"/>
    </location>
</feature>
<feature type="compositionally biased region" description="Low complexity" evidence="2">
    <location>
        <begin position="936"/>
        <end position="948"/>
    </location>
</feature>
<feature type="region of interest" description="Disordered" evidence="2">
    <location>
        <begin position="444"/>
        <end position="526"/>
    </location>
</feature>
<evidence type="ECO:0008006" key="5">
    <source>
        <dbReference type="Google" id="ProtNLM"/>
    </source>
</evidence>
<dbReference type="SUPFAM" id="SSF48371">
    <property type="entry name" value="ARM repeat"/>
    <property type="match status" value="1"/>
</dbReference>
<feature type="coiled-coil region" evidence="1">
    <location>
        <begin position="746"/>
        <end position="822"/>
    </location>
</feature>
<keyword evidence="1" id="KW-0175">Coiled coil</keyword>
<evidence type="ECO:0000313" key="4">
    <source>
        <dbReference type="Proteomes" id="UP000054053"/>
    </source>
</evidence>
<organism evidence="3 4">
    <name type="scientific">Ustilaginoidea virens</name>
    <name type="common">Rice false smut fungus</name>
    <name type="synonym">Villosiclava virens</name>
    <dbReference type="NCBI Taxonomy" id="1159556"/>
    <lineage>
        <taxon>Eukaryota</taxon>
        <taxon>Fungi</taxon>
        <taxon>Dikarya</taxon>
        <taxon>Ascomycota</taxon>
        <taxon>Pezizomycotina</taxon>
        <taxon>Sordariomycetes</taxon>
        <taxon>Hypocreomycetidae</taxon>
        <taxon>Hypocreales</taxon>
        <taxon>Clavicipitaceae</taxon>
        <taxon>Ustilaginoidea</taxon>
    </lineage>
</organism>
<dbReference type="EMBL" id="BBTG02000023">
    <property type="protein sequence ID" value="GAO15275.1"/>
    <property type="molecule type" value="Genomic_DNA"/>
</dbReference>
<dbReference type="InterPro" id="IPR007483">
    <property type="entry name" value="Hamartin"/>
</dbReference>
<proteinExistence type="predicted"/>
<dbReference type="GO" id="GO:0051726">
    <property type="term" value="P:regulation of cell cycle"/>
    <property type="evidence" value="ECO:0007669"/>
    <property type="project" value="TreeGrafter"/>
</dbReference>
<feature type="compositionally biased region" description="Basic and acidic residues" evidence="2">
    <location>
        <begin position="984"/>
        <end position="996"/>
    </location>
</feature>
<evidence type="ECO:0000256" key="2">
    <source>
        <dbReference type="SAM" id="MobiDB-lite"/>
    </source>
</evidence>
<protein>
    <recommendedName>
        <fullName evidence="5">Hamartin</fullName>
    </recommendedName>
</protein>
<comment type="caution">
    <text evidence="3">The sequence shown here is derived from an EMBL/GenBank/DDBJ whole genome shotgun (WGS) entry which is preliminary data.</text>
</comment>
<dbReference type="InterPro" id="IPR016024">
    <property type="entry name" value="ARM-type_fold"/>
</dbReference>
<dbReference type="GO" id="GO:0033596">
    <property type="term" value="C:TSC1-TSC2 complex"/>
    <property type="evidence" value="ECO:0007669"/>
    <property type="project" value="TreeGrafter"/>
</dbReference>
<evidence type="ECO:0000313" key="3">
    <source>
        <dbReference type="EMBL" id="GAO15275.1"/>
    </source>
</evidence>
<name>A0A1B5KWF8_USTVR</name>
<sequence>MFRFSSLKDLLKAINGFLGDPSLPLPDSLVEAIAAFSRRREEHDDAAADQLQESLVALFQKRIKDDSVTAGPWIAILRRLIPVLQTPQRIMPWFDAFRGLLDGLDLDQKVADETVAALMDMVTHMDVLQTTCAGGPSAASLIIDRLFEVWATRFYVALVGGDRCFENNERLIRRGLCNFGKKHPTELVGVIDSYLVKKAYRKSALRILCDFIQGQPPHLHQVLNTSFFANLLTCLQQDTSTTVISAALTALIMLLPHMPSSLVPHLPALFNIYGRLLFWDRERSRPALRPDSDAGGTEPAPGWELAIFDPDVDDLIVPRLGNYYTILYGLYPINFMDYIRKPQRYMRHANAADADQLEVQPTEMRHRSETFGRNHLLHPNFYSLTIDSEKTDLGRWIKSEAAEVVAECMGLCLETDMRHFADPSAAPLPGTAMADHAAANLDSHVFNEPTGNDAPSSGPDGQYDSWRNLHPTASGPEPSNPTPTTMVRRRSSQSSIPSRRGSAGDGRSRVMTGIDSPTLTTSLSHPQLQDLIQSNKAIKSGLLHQSLANDSVPSLALSHQDSAAEQAAPVCASCTMPPAQLSSESPSAMSEMPSQVSNLQKQILILQNDLSFERYLKQQHMAHIGDLRRKQMAEAATEAETQNLIMMNRNLKSRFEEAKKSEMQAKKESEKSRAMAKKWEADLANKFKALREESKRTHADLEALQKELQERKQECEKLRKLLCDAEVKELTLQQNMQSLAMDGTQVESLKAEVERLRRSERDHQARELERQSAIHSAAEVENQVAGLEMKLAALDYDAARTKKLFQSQIEALQAQLSEARDERERPGANANIAVEDALAASRAKQAELQKQYSLLMRKYTVLQSSLLDMQSEQMADSKPSRPPGSPPQQQRPSSSDGEHPSSLPSSPVVVKSQPHKALSNAQATGHHQHHHHTACSVGSQSGGSVTSGALAQVSSKSRQGGEGPGSTPNPTAPDQRHLGGFQRLRREPRDKNKDDGSGVSGKAKKEKKCSGLKGIRGFV</sequence>
<dbReference type="PANTHER" id="PTHR15154:SF2">
    <property type="entry name" value="HAMARTIN"/>
    <property type="match status" value="1"/>
</dbReference>
<evidence type="ECO:0000256" key="1">
    <source>
        <dbReference type="SAM" id="Coils"/>
    </source>
</evidence>
<dbReference type="Proteomes" id="UP000054053">
    <property type="component" value="Unassembled WGS sequence"/>
</dbReference>
<feature type="coiled-coil region" evidence="1">
    <location>
        <begin position="648"/>
        <end position="721"/>
    </location>
</feature>
<feature type="region of interest" description="Disordered" evidence="2">
    <location>
        <begin position="870"/>
        <end position="1019"/>
    </location>
</feature>
<gene>
    <name evidence="3" type="ORF">UVI_02041000</name>
</gene>
<dbReference type="Pfam" id="PF04388">
    <property type="entry name" value="Hamartin"/>
    <property type="match status" value="1"/>
</dbReference>
<dbReference type="PANTHER" id="PTHR15154">
    <property type="entry name" value="HAMARTIN"/>
    <property type="match status" value="1"/>
</dbReference>
<reference evidence="4" key="1">
    <citation type="journal article" date="2016" name="Genome Announc.">
        <title>Genome sequence of Ustilaginoidea virens IPU010, a rice pathogenic fungus causing false smut.</title>
        <authorList>
            <person name="Kumagai T."/>
            <person name="Ishii T."/>
            <person name="Terai G."/>
            <person name="Umemura M."/>
            <person name="Machida M."/>
            <person name="Asai K."/>
        </authorList>
    </citation>
    <scope>NUCLEOTIDE SEQUENCE [LARGE SCALE GENOMIC DNA]</scope>
    <source>
        <strain evidence="4">IPU010</strain>
    </source>
</reference>
<feature type="compositionally biased region" description="Low complexity" evidence="2">
    <location>
        <begin position="492"/>
        <end position="501"/>
    </location>
</feature>
<accession>A0A1B5KWF8</accession>
<dbReference type="AlphaFoldDB" id="A0A1B5KWF8"/>
<dbReference type="GO" id="GO:0032007">
    <property type="term" value="P:negative regulation of TOR signaling"/>
    <property type="evidence" value="ECO:0007669"/>
    <property type="project" value="TreeGrafter"/>
</dbReference>
<feature type="compositionally biased region" description="Polar residues" evidence="2">
    <location>
        <begin position="515"/>
        <end position="526"/>
    </location>
</feature>